<evidence type="ECO:0000313" key="5">
    <source>
        <dbReference type="EMBL" id="EST47600.1"/>
    </source>
</evidence>
<dbReference type="VEuPathDB" id="GiardiaDB:SS50377_23022"/>
<dbReference type="InterPro" id="IPR052614">
    <property type="entry name" value="CFAP65"/>
</dbReference>
<feature type="region of interest" description="Disordered" evidence="1">
    <location>
        <begin position="1324"/>
        <end position="1351"/>
    </location>
</feature>
<dbReference type="Pfam" id="PF24291">
    <property type="entry name" value="Ig_CFAP65"/>
    <property type="match status" value="1"/>
</dbReference>
<evidence type="ECO:0000259" key="2">
    <source>
        <dbReference type="Pfam" id="PF22067"/>
    </source>
</evidence>
<name>V6LSL1_9EUKA</name>
<accession>V6LSL1</accession>
<gene>
    <name evidence="5" type="ORF">SS50377_12295</name>
    <name evidence="6" type="ORF">SS50377_23022</name>
</gene>
<dbReference type="PANTHER" id="PTHR46127:SF1">
    <property type="entry name" value="CILIA- AND FLAGELLA-ASSOCIATED PROTEIN 65"/>
    <property type="match status" value="1"/>
</dbReference>
<protein>
    <recommendedName>
        <fullName evidence="8">MSP domain-containing protein</fullName>
    </recommendedName>
</protein>
<keyword evidence="7" id="KW-1185">Reference proteome</keyword>
<dbReference type="Proteomes" id="UP000018208">
    <property type="component" value="Unassembled WGS sequence"/>
</dbReference>
<dbReference type="PANTHER" id="PTHR46127">
    <property type="entry name" value="CILIA- AND FLAGELLA-ASSOCIATED PROTEIN 65"/>
    <property type="match status" value="1"/>
</dbReference>
<evidence type="ECO:0000259" key="4">
    <source>
        <dbReference type="Pfam" id="PF24816"/>
    </source>
</evidence>
<evidence type="ECO:0000313" key="6">
    <source>
        <dbReference type="EMBL" id="KAH0575389.1"/>
    </source>
</evidence>
<dbReference type="InterPro" id="IPR056305">
    <property type="entry name" value="Ig_CFAP65_10th"/>
</dbReference>
<reference evidence="5 6" key="1">
    <citation type="journal article" date="2014" name="PLoS Genet.">
        <title>The Genome of Spironucleus salmonicida Highlights a Fish Pathogen Adapted to Fluctuating Environments.</title>
        <authorList>
            <person name="Xu F."/>
            <person name="Jerlstrom-Hultqvist J."/>
            <person name="Einarsson E."/>
            <person name="Astvaldsson A."/>
            <person name="Svard S.G."/>
            <person name="Andersson J.O."/>
        </authorList>
    </citation>
    <scope>NUCLEOTIDE SEQUENCE</scope>
    <source>
        <strain evidence="6">ATCC 50377</strain>
    </source>
</reference>
<sequence length="2059" mass="231256">MNRNTTVLSKDKRKKYFSIDCQSEIIFSAWKPDGRVYTKQLIMKNIGNQLITLTYKLPEMACFFTPYPDQIVLPVGMEHAITVSFQPVNPVEVESELVFFCNQHKENFIIHLRGDLPLLSAKTTLQIQFPSPTAVAEQQQYVQPLVNDGEVPFLFKFQNSTDLFEINPSQGALDVGQKIQITYTFKPTEAGQICSHFFLEIRKADLDLLAKVEKVDYEISAVAFSKFPFIRTLIDDSFNSEVDFTNTPILSEISKQVILVNDSPVSCSFKIDDDIVSDKPYSQIKLSVSQGVIGPNGKFPIQLKYKPAYTAGFYKCIGDRSLDSTEYDEDYIFTNFDPQQLQLHVQFKITTKSNASTVFTVRASASPIDLQLSHTKVELGTICCGQSVAKSLYLKNNSKFNTPYEFTCPGLTCFPGVAPDAEVDSDIIKATDLLDVTRSRKRILQDFPLQIHPNSGVATSQINTTIDLTFNLSKFTCKSDDLTQNTSNLTFIPPQPLSIFIQFKTPGAPIQFLHLTATILPEKGLDCRPAPITMKYAEKWYQIQKEYDIDQLIGMMLPFKNDPAIPMNSPLYSQYLPEFETEYASKVNLHEQSLVREIEKYDLRDLEIKPNSNALLPSDSLLQEFQYRIGGAVKYPAKISEKSLNFGYIPFGSDKQKIFTIYNTSERMSMFVGLTGLSNLKNATIEFIGLSPDPYFQTKDSLEPFYFQVEDGLEYRTALTKGLVAKIPPQYYGFFQVTFRPSQPDESFYTKFALFCVHHPLLLYRCFRHSIVGASFIQEIRVAGFSRIPDSPSLLSSIPLVSKPVIQDKLRMPPVGPGSVSRISFAFTNQASTFIVISLSKLLYNFVQVTPDIIGLNPKQTTVVSVCITFPKDSITNKEKYGFTFVQGSQNQVQFDDVLVFNINGSQITRQDISFQAICSGVDVVLDKVNTQEQIVASQQDKVKIQPVVMRMAPVSLGSESNRFFTFINKSILPSHITFEASNQRDSQLMYTQPNDIIIPGCEFTNYTYTLRAMEKYLQEQSYKFDLDVRVEIPYQFSTPSPKNLLLNTKLNFSLAQNVYEQKVSIETSIARRTVDLTPKTVNLGPIVPYTSIDIPIQIYNSSHCSISYTLEIHEIFTEMNDLPFEKTHKTARKYSYISANENGDYLVPSLYNKLYNTESVMSPAQTERCPQIFIRSGAGSIILPQSSNNAMITIMPFSTNTVRARIYAKIIEIESYGRKFGEVINELENKSVYIQGTANALNSIISKEKEIFECRIEVSADYPKFFISDISCPTIGSNQMRDIMEVDSINTFLASDVTMAERVYVTPCSDKEKLMDRLVQEKNVQESEIEMNEEEHDDISENQSEKSGDLHINPVPEADNMKEFTVKQNNKPNKDLSQKLLNQEEKLLQEFPIVLGPDNRCDGKEHRINLTLANPGVLPVEISIEMPTEHPSLDAAPWASALPSQKQQITMSLLARKIFTVSPEEVKLQPGQKHSISITYSHQEEGVHELVVLVKIKGGRTFFFHLVGQTLAEDEPALIAPVEFKLLPVAVGEVTPPRQFLKMNNPGNVPVSYKLVNPEFIFADQENDGIIPQQATKILRCLNPSGYIAPQSSTVVILQFQPNQIGLVQIKYDLVINTSAKINVLDTQVQQQKFFENECTVDLPENLSINPKQQQFLPINSSLDEDSKVYQTLSIIGYGFIPQSTIPQLVVPSHSLIGNHLKPDCGAVSILQNSASSLTSQRGLGICQLSCGRLVLGGIPVFGFTSTIIEISAGDIADIHHFGYSKGHFEWEIRNHQQFINKDLSIKFSPNSGTLKFNETTQINVQISSGPIPSVFLEDVPFTVRFVPEIVGNTNYEAKQENFSRLPVVLANTVASAARISETAILQQFDPSEINKAGLDQAGRHAHAMLYGVDDRVSKVKSGPLSQYADMPLTDVLWLTITLHSHRLNALHYYRDCEFGLQTSQAAIALKGVENQSQNQNQELSEQDSKNLAGLVGNALRSAVGKLATEEESQKALLQAAKSAKRDAVNGLNPANFFESEFDNPVEVMDSEVAKRTWEIDISEFLQELQEVVYQEIK</sequence>
<dbReference type="EMBL" id="KI546038">
    <property type="protein sequence ID" value="EST47600.1"/>
    <property type="molecule type" value="Genomic_DNA"/>
</dbReference>
<dbReference type="Pfam" id="PF22067">
    <property type="entry name" value="Cep192_D3"/>
    <property type="match status" value="1"/>
</dbReference>
<feature type="domain" description="CFAP65 tenth Ig-like" evidence="3">
    <location>
        <begin position="1515"/>
        <end position="1605"/>
    </location>
</feature>
<reference evidence="6" key="2">
    <citation type="submission" date="2020-12" db="EMBL/GenBank/DDBJ databases">
        <title>New Spironucleus salmonicida genome in near-complete chromosomes.</title>
        <authorList>
            <person name="Xu F."/>
            <person name="Kurt Z."/>
            <person name="Jimenez-Gonzalez A."/>
            <person name="Astvaldsson A."/>
            <person name="Andersson J.O."/>
            <person name="Svard S.G."/>
        </authorList>
    </citation>
    <scope>NUCLEOTIDE SEQUENCE</scope>
    <source>
        <strain evidence="6">ATCC 50377</strain>
    </source>
</reference>
<dbReference type="InterPro" id="IPR054089">
    <property type="entry name" value="Cep192-like_D3"/>
</dbReference>
<evidence type="ECO:0000259" key="3">
    <source>
        <dbReference type="Pfam" id="PF24291"/>
    </source>
</evidence>
<feature type="domain" description="Cep192-like" evidence="2">
    <location>
        <begin position="35"/>
        <end position="115"/>
    </location>
</feature>
<dbReference type="InterPro" id="IPR013783">
    <property type="entry name" value="Ig-like_fold"/>
</dbReference>
<dbReference type="GO" id="GO:0031514">
    <property type="term" value="C:motile cilium"/>
    <property type="evidence" value="ECO:0007669"/>
    <property type="project" value="UniProtKB-SubCell"/>
</dbReference>
<dbReference type="EMBL" id="AUWU02000003">
    <property type="protein sequence ID" value="KAH0575389.1"/>
    <property type="molecule type" value="Genomic_DNA"/>
</dbReference>
<evidence type="ECO:0008006" key="8">
    <source>
        <dbReference type="Google" id="ProtNLM"/>
    </source>
</evidence>
<evidence type="ECO:0000256" key="1">
    <source>
        <dbReference type="SAM" id="MobiDB-lite"/>
    </source>
</evidence>
<dbReference type="OrthoDB" id="415597at2759"/>
<dbReference type="GO" id="GO:0005737">
    <property type="term" value="C:cytoplasm"/>
    <property type="evidence" value="ECO:0007669"/>
    <property type="project" value="UniProtKB-SubCell"/>
</dbReference>
<evidence type="ECO:0000313" key="7">
    <source>
        <dbReference type="Proteomes" id="UP000018208"/>
    </source>
</evidence>
<dbReference type="InterPro" id="IPR056344">
    <property type="entry name" value="Ig_CFAP65-like_9th"/>
</dbReference>
<dbReference type="Pfam" id="PF24816">
    <property type="entry name" value="Ig_CFAP65__9th"/>
    <property type="match status" value="1"/>
</dbReference>
<proteinExistence type="predicted"/>
<organism evidence="5">
    <name type="scientific">Spironucleus salmonicida</name>
    <dbReference type="NCBI Taxonomy" id="348837"/>
    <lineage>
        <taxon>Eukaryota</taxon>
        <taxon>Metamonada</taxon>
        <taxon>Diplomonadida</taxon>
        <taxon>Hexamitidae</taxon>
        <taxon>Hexamitinae</taxon>
        <taxon>Spironucleus</taxon>
    </lineage>
</organism>
<feature type="compositionally biased region" description="Acidic residues" evidence="1">
    <location>
        <begin position="1328"/>
        <end position="1341"/>
    </location>
</feature>
<dbReference type="Gene3D" id="2.60.40.10">
    <property type="entry name" value="Immunoglobulins"/>
    <property type="match status" value="5"/>
</dbReference>
<feature type="domain" description="CFAP65-like ninth Ig-like" evidence="4">
    <location>
        <begin position="1389"/>
        <end position="1509"/>
    </location>
</feature>